<dbReference type="Gene3D" id="2.160.20.10">
    <property type="entry name" value="Single-stranded right-handed beta-helix, Pectin lyase-like"/>
    <property type="match status" value="3"/>
</dbReference>
<evidence type="ECO:0008006" key="8">
    <source>
        <dbReference type="Google" id="ProtNLM"/>
    </source>
</evidence>
<comment type="subcellular location">
    <subcellularLocation>
        <location evidence="1">Secreted</location>
    </subcellularLocation>
</comment>
<dbReference type="InterPro" id="IPR012334">
    <property type="entry name" value="Pectin_lyas_fold"/>
</dbReference>
<dbReference type="PANTHER" id="PTHR37467">
    <property type="entry name" value="EXPORTED CALCIUM-BINDING GLYCOPROTEIN-RELATED"/>
    <property type="match status" value="1"/>
</dbReference>
<gene>
    <name evidence="6" type="ORF">OV287_45925</name>
</gene>
<dbReference type="Pfam" id="PF18884">
    <property type="entry name" value="TSP3_bac"/>
    <property type="match status" value="4"/>
</dbReference>
<keyword evidence="2" id="KW-0964">Secreted</keyword>
<dbReference type="EMBL" id="JAPNKA010000001">
    <property type="protein sequence ID" value="MCY1081810.1"/>
    <property type="molecule type" value="Genomic_DNA"/>
</dbReference>
<proteinExistence type="predicted"/>
<accession>A0ABT4AJD6</accession>
<keyword evidence="7" id="KW-1185">Reference proteome</keyword>
<protein>
    <recommendedName>
        <fullName evidence="8">Pectate lyase C</fullName>
    </recommendedName>
</protein>
<dbReference type="SUPFAM" id="SSF51126">
    <property type="entry name" value="Pectin lyase-like"/>
    <property type="match status" value="3"/>
</dbReference>
<organism evidence="6 7">
    <name type="scientific">Archangium lansingense</name>
    <dbReference type="NCBI Taxonomy" id="2995310"/>
    <lineage>
        <taxon>Bacteria</taxon>
        <taxon>Pseudomonadati</taxon>
        <taxon>Myxococcota</taxon>
        <taxon>Myxococcia</taxon>
        <taxon>Myxococcales</taxon>
        <taxon>Cystobacterineae</taxon>
        <taxon>Archangiaceae</taxon>
        <taxon>Archangium</taxon>
    </lineage>
</organism>
<keyword evidence="3" id="KW-0732">Signal</keyword>
<reference evidence="6 7" key="1">
    <citation type="submission" date="2022-11" db="EMBL/GenBank/DDBJ databases">
        <title>Minimal conservation of predation-associated metabolite biosynthetic gene clusters underscores biosynthetic potential of Myxococcota including descriptions for ten novel species: Archangium lansinium sp. nov., Myxococcus landrumus sp. nov., Nannocystis bai.</title>
        <authorList>
            <person name="Ahearne A."/>
            <person name="Stevens C."/>
            <person name="Phillips K."/>
        </authorList>
    </citation>
    <scope>NUCLEOTIDE SEQUENCE [LARGE SCALE GENOMIC DNA]</scope>
    <source>
        <strain evidence="6 7">MIWBW</strain>
    </source>
</reference>
<dbReference type="PANTHER" id="PTHR37467:SF1">
    <property type="entry name" value="EXPORTED CALCIUM-BINDING GLYCOPROTEIN"/>
    <property type="match status" value="1"/>
</dbReference>
<evidence type="ECO:0000256" key="2">
    <source>
        <dbReference type="ARBA" id="ARBA00022525"/>
    </source>
</evidence>
<feature type="compositionally biased region" description="Basic and acidic residues" evidence="5">
    <location>
        <begin position="1060"/>
        <end position="1070"/>
    </location>
</feature>
<comment type="caution">
    <text evidence="6">The sequence shown here is derived from an EMBL/GenBank/DDBJ whole genome shotgun (WGS) entry which is preliminary data.</text>
</comment>
<dbReference type="InterPro" id="IPR053180">
    <property type="entry name" value="Ca-binding_acidic-repeat"/>
</dbReference>
<evidence type="ECO:0000256" key="1">
    <source>
        <dbReference type="ARBA" id="ARBA00004613"/>
    </source>
</evidence>
<sequence>MDDEWEAQYFGNLSRNGTDDFDSDEMTDLEEYSQAFNPTVKDSFQDADGDRYPNIFELRNGGDPNNASSHPSPTYTVNAAGGGTHTTVNAAVTAANVTNGAYQIIAVAPGVYAGSGNVGISIAASKPKLLIIGTGGAEKTVMDGGGTTTGWTVNNSSVIESLTIRGTTRALYISNSTQQEVRLVDVLVKDNAGSSLPGGLYVGSGAKVYVTGSTFLNNTNSSTSTTAGQQVEVNNGVLTLTNTVVWGSGTTGTPLYLNPTNGQLVSQHSLVKGRTLTGTGNLPGDTDPKLRFDGRLQWNSPLLRAGVVGTFSQWDMDLEARPATTPDVGADQWVDADGDELADVWEMEQAGNLTTLTGRAQDADSDGLTNEQEYGLGAKAAVADTDEDGLSDGAELNQHGTNLHKADTDGDDMPDGWEVSNALNPLVANRFEDADGDRYPNVFEYARSSNPQDAQSTPTPNYTVNAAGGGTHTTVNAAVTAANVTNGAYQIIALAPGVYAGSGNVGISIAASKPKLLIIGTGGAEKTVMDGGGTTTGWTVNNSSVIESLTIRGTTRALYISNSTEQEVRLVDVLVKDNAGSSLPGGLYVGSGAKVYVTGSTFLNNTNSSTSTTAGQQVEVNNGVLTLTNTVVWGSGTTGTPLYLNPTNGQLVSQHSLVKGRTLTGTGNLPGDTDPKLRFDGRLQWNSPLLRAGVVGTFSQWDMDLEARPATTPDVGADQWVDADGDELADVWEMEQAGNLTTLTGRAQDADSDGLTNEQEYGLGAKAAVADTDEDGLSDGAELNQHGTNLHKADTDGDDMPDGWEVSNALNPLVANRFEDADGDRYPNVFEYARSSNPQDAQSTPTPNYTVNAAGGGTHTTVNAAVTAANVTNGAYQIIALAPGVYAGSGNVGISIAASKPKLLIIGTGGAAKTVMDGGGTTTGWVVNNSSVIASLTIRGTTRALYISNSAQQEVRLVDLLVKDNAGSSTPGGLYVGSGAKVYVTGSTFLNNTNSSTSTTAGQQVEVNNGVLTLTNTVVGGRRTTGTQLYLNPTNGQLVGQHSLVKGQTLTGTGNLPGDTDPKLRADARPRSTSPLRGAGLTVPSSRFDMELENRPQVNPDIGVDQWGDQDADGLPDGWELAETGGLSALSGTDADADELSDLGEYDWETEPLNHDTDGDLAPDGREVQFGTNPNVPDSIDIGVDLNQDGILDGIGVQLGYLLGSLDMDGDSLSNADELLRGTNPLRADSDGDGVSDGQDVFPLDPLMNSFPQVPSDVTPPLIQLTAPWNAVPL</sequence>
<dbReference type="SMART" id="SM00710">
    <property type="entry name" value="PbH1"/>
    <property type="match status" value="9"/>
</dbReference>
<dbReference type="Proteomes" id="UP001207654">
    <property type="component" value="Unassembled WGS sequence"/>
</dbReference>
<evidence type="ECO:0000313" key="7">
    <source>
        <dbReference type="Proteomes" id="UP001207654"/>
    </source>
</evidence>
<feature type="region of interest" description="Disordered" evidence="5">
    <location>
        <begin position="1048"/>
        <end position="1082"/>
    </location>
</feature>
<evidence type="ECO:0000256" key="4">
    <source>
        <dbReference type="ARBA" id="ARBA00022837"/>
    </source>
</evidence>
<evidence type="ECO:0000256" key="5">
    <source>
        <dbReference type="SAM" id="MobiDB-lite"/>
    </source>
</evidence>
<evidence type="ECO:0000313" key="6">
    <source>
        <dbReference type="EMBL" id="MCY1081810.1"/>
    </source>
</evidence>
<dbReference type="InterPro" id="IPR011050">
    <property type="entry name" value="Pectin_lyase_fold/virulence"/>
</dbReference>
<dbReference type="InterPro" id="IPR059100">
    <property type="entry name" value="TSP3_bac"/>
</dbReference>
<dbReference type="RefSeq" id="WP_267540395.1">
    <property type="nucleotide sequence ID" value="NZ_JAPNKA010000001.1"/>
</dbReference>
<name>A0ABT4AJD6_9BACT</name>
<dbReference type="SUPFAM" id="SSF103647">
    <property type="entry name" value="TSP type-3 repeat"/>
    <property type="match status" value="1"/>
</dbReference>
<dbReference type="InterPro" id="IPR028974">
    <property type="entry name" value="TSP_type-3_rpt"/>
</dbReference>
<keyword evidence="4" id="KW-0106">Calcium</keyword>
<evidence type="ECO:0000256" key="3">
    <source>
        <dbReference type="ARBA" id="ARBA00022729"/>
    </source>
</evidence>
<dbReference type="InterPro" id="IPR006626">
    <property type="entry name" value="PbH1"/>
</dbReference>